<protein>
    <submittedName>
        <fullName evidence="3">Site-specific integrase</fullName>
    </submittedName>
</protein>
<dbReference type="Pfam" id="PF00589">
    <property type="entry name" value="Phage_integrase"/>
    <property type="match status" value="1"/>
</dbReference>
<keyword evidence="4" id="KW-1185">Reference proteome</keyword>
<dbReference type="Proteomes" id="UP001500730">
    <property type="component" value="Unassembled WGS sequence"/>
</dbReference>
<sequence>MFWLRAPGGNVIVLDASTARRSEATVNRHLAAVFGFYDFHARTGVALAESLVAWRRVPRGSFKPFLHHVTKGRPIPTRPVKLKAPRRLPATLTVEEIAVILAACTRLRDRFLFALLAETGIRVGQALGLRHSDFVSRRCELRIVPREDNVNGARAKTKTIATLPVSAPLVRLYSEYMHTEYGELDSDYVFVNLFAAPVGRPMRYDAVAKLVARLRAGTGIEFSPHVLRHTRATELIRAGVPIEIVSRMLTHRSVVTTSETYVHLGVEDVRAELVRAGIWSDRTVPS</sequence>
<dbReference type="SUPFAM" id="SSF56349">
    <property type="entry name" value="DNA breaking-rejoining enzymes"/>
    <property type="match status" value="1"/>
</dbReference>
<proteinExistence type="predicted"/>
<dbReference type="EMBL" id="BAAARE010000001">
    <property type="protein sequence ID" value="GAA2468664.1"/>
    <property type="molecule type" value="Genomic_DNA"/>
</dbReference>
<evidence type="ECO:0000313" key="3">
    <source>
        <dbReference type="EMBL" id="GAA2468664.1"/>
    </source>
</evidence>
<evidence type="ECO:0000259" key="2">
    <source>
        <dbReference type="PROSITE" id="PS51898"/>
    </source>
</evidence>
<dbReference type="InterPro" id="IPR013762">
    <property type="entry name" value="Integrase-like_cat_sf"/>
</dbReference>
<reference evidence="4" key="1">
    <citation type="journal article" date="2019" name="Int. J. Syst. Evol. Microbiol.">
        <title>The Global Catalogue of Microorganisms (GCM) 10K type strain sequencing project: providing services to taxonomists for standard genome sequencing and annotation.</title>
        <authorList>
            <consortium name="The Broad Institute Genomics Platform"/>
            <consortium name="The Broad Institute Genome Sequencing Center for Infectious Disease"/>
            <person name="Wu L."/>
            <person name="Ma J."/>
        </authorList>
    </citation>
    <scope>NUCLEOTIDE SEQUENCE [LARGE SCALE GENOMIC DNA]</scope>
    <source>
        <strain evidence="4">JCM 16259</strain>
    </source>
</reference>
<dbReference type="Gene3D" id="1.10.443.10">
    <property type="entry name" value="Intergrase catalytic core"/>
    <property type="match status" value="1"/>
</dbReference>
<feature type="domain" description="Tyr recombinase" evidence="2">
    <location>
        <begin position="87"/>
        <end position="274"/>
    </location>
</feature>
<name>A0ABP5XZB4_9MICO</name>
<evidence type="ECO:0000313" key="4">
    <source>
        <dbReference type="Proteomes" id="UP001500730"/>
    </source>
</evidence>
<dbReference type="PROSITE" id="PS51898">
    <property type="entry name" value="TYR_RECOMBINASE"/>
    <property type="match status" value="1"/>
</dbReference>
<keyword evidence="1" id="KW-0233">DNA recombination</keyword>
<dbReference type="InterPro" id="IPR050090">
    <property type="entry name" value="Tyrosine_recombinase_XerCD"/>
</dbReference>
<dbReference type="PANTHER" id="PTHR30349">
    <property type="entry name" value="PHAGE INTEGRASE-RELATED"/>
    <property type="match status" value="1"/>
</dbReference>
<dbReference type="InterPro" id="IPR011010">
    <property type="entry name" value="DNA_brk_join_enz"/>
</dbReference>
<evidence type="ECO:0000256" key="1">
    <source>
        <dbReference type="ARBA" id="ARBA00023172"/>
    </source>
</evidence>
<organism evidence="3 4">
    <name type="scientific">Terrabacter carboxydivorans</name>
    <dbReference type="NCBI Taxonomy" id="619730"/>
    <lineage>
        <taxon>Bacteria</taxon>
        <taxon>Bacillati</taxon>
        <taxon>Actinomycetota</taxon>
        <taxon>Actinomycetes</taxon>
        <taxon>Micrococcales</taxon>
        <taxon>Intrasporangiaceae</taxon>
        <taxon>Terrabacter</taxon>
    </lineage>
</organism>
<accession>A0ABP5XZB4</accession>
<gene>
    <name evidence="3" type="ORF">GCM10009858_02510</name>
</gene>
<comment type="caution">
    <text evidence="3">The sequence shown here is derived from an EMBL/GenBank/DDBJ whole genome shotgun (WGS) entry which is preliminary data.</text>
</comment>
<dbReference type="InterPro" id="IPR002104">
    <property type="entry name" value="Integrase_catalytic"/>
</dbReference>